<feature type="transmembrane region" description="Helical" evidence="8">
    <location>
        <begin position="427"/>
        <end position="450"/>
    </location>
</feature>
<comment type="subcellular location">
    <subcellularLocation>
        <location evidence="1">Membrane</location>
        <topology evidence="1">Multi-pass membrane protein</topology>
    </subcellularLocation>
</comment>
<feature type="transmembrane region" description="Helical" evidence="8">
    <location>
        <begin position="308"/>
        <end position="329"/>
    </location>
</feature>
<evidence type="ECO:0000256" key="6">
    <source>
        <dbReference type="ARBA" id="ARBA00023136"/>
    </source>
</evidence>
<dbReference type="GO" id="GO:0016020">
    <property type="term" value="C:membrane"/>
    <property type="evidence" value="ECO:0007669"/>
    <property type="project" value="UniProtKB-SubCell"/>
</dbReference>
<dbReference type="InterPro" id="IPR005829">
    <property type="entry name" value="Sugar_transporter_CS"/>
</dbReference>
<feature type="domain" description="Major facilitator superfamily (MFS) profile" evidence="9">
    <location>
        <begin position="19"/>
        <end position="454"/>
    </location>
</feature>
<dbReference type="EMBL" id="JAHLUH010000014">
    <property type="protein sequence ID" value="KAG7725072.1"/>
    <property type="molecule type" value="Genomic_DNA"/>
</dbReference>
<dbReference type="PRINTS" id="PR00171">
    <property type="entry name" value="SUGRTRNSPORT"/>
</dbReference>
<feature type="transmembrane region" description="Helical" evidence="8">
    <location>
        <begin position="362"/>
        <end position="389"/>
    </location>
</feature>
<accession>A0AAN6D3Q4</accession>
<dbReference type="PANTHER" id="PTHR48022">
    <property type="entry name" value="PLASTIDIC GLUCOSE TRANSPORTER 4"/>
    <property type="match status" value="1"/>
</dbReference>
<gene>
    <name evidence="10" type="ORF">KL933_004505</name>
</gene>
<evidence type="ECO:0000256" key="7">
    <source>
        <dbReference type="RuleBase" id="RU003346"/>
    </source>
</evidence>
<feature type="transmembrane region" description="Helical" evidence="8">
    <location>
        <begin position="58"/>
        <end position="81"/>
    </location>
</feature>
<dbReference type="InterPro" id="IPR003663">
    <property type="entry name" value="Sugar/inositol_transpt"/>
</dbReference>
<feature type="transmembrane region" description="Helical" evidence="8">
    <location>
        <begin position="148"/>
        <end position="166"/>
    </location>
</feature>
<keyword evidence="4 8" id="KW-0812">Transmembrane</keyword>
<dbReference type="GO" id="GO:0005351">
    <property type="term" value="F:carbohydrate:proton symporter activity"/>
    <property type="evidence" value="ECO:0007669"/>
    <property type="project" value="TreeGrafter"/>
</dbReference>
<evidence type="ECO:0000256" key="4">
    <source>
        <dbReference type="ARBA" id="ARBA00022692"/>
    </source>
</evidence>
<dbReference type="PROSITE" id="PS50850">
    <property type="entry name" value="MFS"/>
    <property type="match status" value="1"/>
</dbReference>
<comment type="caution">
    <text evidence="10">The sequence shown here is derived from an EMBL/GenBank/DDBJ whole genome shotgun (WGS) entry which is preliminary data.</text>
</comment>
<dbReference type="InterPro" id="IPR020846">
    <property type="entry name" value="MFS_dom"/>
</dbReference>
<dbReference type="PROSITE" id="PS00217">
    <property type="entry name" value="SUGAR_TRANSPORT_2"/>
    <property type="match status" value="1"/>
</dbReference>
<dbReference type="PANTHER" id="PTHR48022:SF28">
    <property type="entry name" value="MAJOR FACILITATOR SUPERFAMILY (MFS) PROFILE DOMAIN-CONTAINING PROTEIN-RELATED"/>
    <property type="match status" value="1"/>
</dbReference>
<evidence type="ECO:0000313" key="11">
    <source>
        <dbReference type="Proteomes" id="UP000738402"/>
    </source>
</evidence>
<protein>
    <recommendedName>
        <fullName evidence="9">Major facilitator superfamily (MFS) profile domain-containing protein</fullName>
    </recommendedName>
</protein>
<evidence type="ECO:0000256" key="5">
    <source>
        <dbReference type="ARBA" id="ARBA00022989"/>
    </source>
</evidence>
<evidence type="ECO:0000256" key="3">
    <source>
        <dbReference type="ARBA" id="ARBA00022448"/>
    </source>
</evidence>
<feature type="transmembrane region" description="Helical" evidence="8">
    <location>
        <begin position="401"/>
        <end position="421"/>
    </location>
</feature>
<dbReference type="InterPro" id="IPR036259">
    <property type="entry name" value="MFS_trans_sf"/>
</dbReference>
<comment type="similarity">
    <text evidence="2 7">Belongs to the major facilitator superfamily. Sugar transporter (TC 2.A.1.1) family.</text>
</comment>
<dbReference type="Gene3D" id="1.20.1250.20">
    <property type="entry name" value="MFS general substrate transporter like domains"/>
    <property type="match status" value="1"/>
</dbReference>
<feature type="transmembrane region" description="Helical" evidence="8">
    <location>
        <begin position="178"/>
        <end position="201"/>
    </location>
</feature>
<proteinExistence type="inferred from homology"/>
<dbReference type="FunFam" id="1.20.1250.20:FF:000134">
    <property type="entry name" value="MFS sugar transporter protein"/>
    <property type="match status" value="1"/>
</dbReference>
<evidence type="ECO:0000313" key="10">
    <source>
        <dbReference type="EMBL" id="KAG7725072.1"/>
    </source>
</evidence>
<dbReference type="AlphaFoldDB" id="A0AAN6D3Q4"/>
<keyword evidence="5 8" id="KW-1133">Transmembrane helix</keyword>
<dbReference type="Pfam" id="PF00083">
    <property type="entry name" value="Sugar_tr"/>
    <property type="match status" value="1"/>
</dbReference>
<evidence type="ECO:0000256" key="1">
    <source>
        <dbReference type="ARBA" id="ARBA00004141"/>
    </source>
</evidence>
<dbReference type="InterPro" id="IPR050360">
    <property type="entry name" value="MFS_Sugar_Transporters"/>
</dbReference>
<dbReference type="NCBIfam" id="TIGR00879">
    <property type="entry name" value="SP"/>
    <property type="match status" value="1"/>
</dbReference>
<evidence type="ECO:0000259" key="9">
    <source>
        <dbReference type="PROSITE" id="PS50850"/>
    </source>
</evidence>
<sequence>MILQKQNIRFRGKTLRFLVTFCSCTGFLLLGYDQGLMSTIVGAENRFGKDFNHPDSDVQGLLSSVYDLGCCLGSVMCFFVGERAGRRWMMLTGGSTMIVGTIILASSYTRGQFYVGRIVTGIGNGFNSSTIPVYQAECALAGNRGKMLTYQAVVTIAGVIIAYWVGYGTSFTDSPVQWRFPCSLQGLFALALVIELLTGILPETPRWLVTKKRYSEAQEVLAAIFDEDLDSDIVLQEVQDIKTTVDNEAAGGEFRFGELFEIHNGNLRRLILSCGIMIMQQFTGSNMINYYAPIVYQNTMHLSRNTSLVLGGCCEIVYLVGAFVPVWTIDKYGRRTMLFISSAGLTVCFIAVSGLLSQERYATSVAASCFVFLYQLFMGVGWLNVWFFPAELNGTRLRSRVQAIASFINWLSVFAVVQITPKAINNIGWRTFIIFAILNFTWIPIVYCFYPETKGLELEDIDHLFDRGGFTGGVFTTRGHPIRPGVRRKDIESKAFVVDEKDHVSFVE</sequence>
<evidence type="ECO:0000256" key="2">
    <source>
        <dbReference type="ARBA" id="ARBA00010992"/>
    </source>
</evidence>
<keyword evidence="3 7" id="KW-0813">Transport</keyword>
<dbReference type="SUPFAM" id="SSF103473">
    <property type="entry name" value="MFS general substrate transporter"/>
    <property type="match status" value="1"/>
</dbReference>
<name>A0AAN6D3Q4_9ASCO</name>
<organism evidence="10 11">
    <name type="scientific">Ogataea haglerorum</name>
    <dbReference type="NCBI Taxonomy" id="1937702"/>
    <lineage>
        <taxon>Eukaryota</taxon>
        <taxon>Fungi</taxon>
        <taxon>Dikarya</taxon>
        <taxon>Ascomycota</taxon>
        <taxon>Saccharomycotina</taxon>
        <taxon>Pichiomycetes</taxon>
        <taxon>Pichiales</taxon>
        <taxon>Pichiaceae</taxon>
        <taxon>Ogataea</taxon>
    </lineage>
</organism>
<dbReference type="Proteomes" id="UP000738402">
    <property type="component" value="Unassembled WGS sequence"/>
</dbReference>
<reference evidence="10" key="1">
    <citation type="journal article" date="2021" name="G3 (Bethesda)">
        <title>Genomic diversity, chromosomal rearrangements, and interspecies hybridization in the ogataea polymorpha species complex.</title>
        <authorList>
            <person name="Hanson S.J."/>
            <person name="Cinneide E.O."/>
            <person name="Salzberg L.I."/>
            <person name="Wolfe K.H."/>
            <person name="McGowan J."/>
            <person name="Fitzpatrick D.A."/>
            <person name="Matlin K."/>
        </authorList>
    </citation>
    <scope>NUCLEOTIDE SEQUENCE</scope>
    <source>
        <strain evidence="10">83-405-1</strain>
    </source>
</reference>
<feature type="transmembrane region" description="Helical" evidence="8">
    <location>
        <begin position="336"/>
        <end position="356"/>
    </location>
</feature>
<dbReference type="InterPro" id="IPR005828">
    <property type="entry name" value="MFS_sugar_transport-like"/>
</dbReference>
<keyword evidence="6 8" id="KW-0472">Membrane</keyword>
<evidence type="ECO:0000256" key="8">
    <source>
        <dbReference type="SAM" id="Phobius"/>
    </source>
</evidence>